<dbReference type="GO" id="GO:0006313">
    <property type="term" value="P:DNA transposition"/>
    <property type="evidence" value="ECO:0007669"/>
    <property type="project" value="InterPro"/>
</dbReference>
<dbReference type="InterPro" id="IPR002514">
    <property type="entry name" value="Transposase_8"/>
</dbReference>
<dbReference type="Proteomes" id="UP000494274">
    <property type="component" value="Unassembled WGS sequence"/>
</dbReference>
<accession>A0A6P2T0U4</accession>
<protein>
    <submittedName>
        <fullName evidence="1">Transposase IS3/IS911 family protein</fullName>
    </submittedName>
</protein>
<dbReference type="GO" id="GO:0004803">
    <property type="term" value="F:transposase activity"/>
    <property type="evidence" value="ECO:0007669"/>
    <property type="project" value="InterPro"/>
</dbReference>
<dbReference type="GO" id="GO:0003677">
    <property type="term" value="F:DNA binding"/>
    <property type="evidence" value="ECO:0007669"/>
    <property type="project" value="InterPro"/>
</dbReference>
<dbReference type="PANTHER" id="PTHR33609:SF1">
    <property type="entry name" value="TRANSPOSASE"/>
    <property type="match status" value="1"/>
</dbReference>
<dbReference type="InterPro" id="IPR009057">
    <property type="entry name" value="Homeodomain-like_sf"/>
</dbReference>
<dbReference type="SUPFAM" id="SSF46689">
    <property type="entry name" value="Homeodomain-like"/>
    <property type="match status" value="1"/>
</dbReference>
<evidence type="ECO:0000313" key="2">
    <source>
        <dbReference type="Proteomes" id="UP000494274"/>
    </source>
</evidence>
<dbReference type="PANTHER" id="PTHR33609">
    <property type="entry name" value="LOW CALCIUM RESPONSE LOCUS PROTEIN S"/>
    <property type="match status" value="1"/>
</dbReference>
<dbReference type="EMBL" id="CABVQI010000001">
    <property type="protein sequence ID" value="VWC56766.1"/>
    <property type="molecule type" value="Genomic_DNA"/>
</dbReference>
<proteinExistence type="predicted"/>
<name>A0A6P2T0U4_BURL3</name>
<organism evidence="1 2">
    <name type="scientific">Burkholderia lata (strain ATCC 17760 / DSM 23089 / LMG 22485 / NCIMB 9086 / R18194 / 383)</name>
    <dbReference type="NCBI Taxonomy" id="482957"/>
    <lineage>
        <taxon>Bacteria</taxon>
        <taxon>Pseudomonadati</taxon>
        <taxon>Pseudomonadota</taxon>
        <taxon>Betaproteobacteria</taxon>
        <taxon>Burkholderiales</taxon>
        <taxon>Burkholderiaceae</taxon>
        <taxon>Burkholderia</taxon>
        <taxon>Burkholderia cepacia complex</taxon>
    </lineage>
</organism>
<dbReference type="Pfam" id="PF01527">
    <property type="entry name" value="HTH_Tnp_1"/>
    <property type="match status" value="1"/>
</dbReference>
<sequence>MDVIKQVESALAVAEICRELEISTATYYSWRGKYDDMYVPLIVRTTELEAENARLRKLYIEERIRAEILAEALANRS</sequence>
<dbReference type="AlphaFoldDB" id="A0A6P2T0U4"/>
<reference evidence="1 2" key="1">
    <citation type="submission" date="2019-09" db="EMBL/GenBank/DDBJ databases">
        <authorList>
            <person name="Depoorter E."/>
        </authorList>
    </citation>
    <scope>NUCLEOTIDE SEQUENCE [LARGE SCALE GENOMIC DNA]</scope>
    <source>
        <strain evidence="1">R-18112</strain>
    </source>
</reference>
<dbReference type="RefSeq" id="WP_175042193.1">
    <property type="nucleotide sequence ID" value="NZ_CABVQI010000001.1"/>
</dbReference>
<gene>
    <name evidence="1" type="ORF">BLA18112_00416</name>
</gene>
<evidence type="ECO:0000313" key="1">
    <source>
        <dbReference type="EMBL" id="VWC56766.1"/>
    </source>
</evidence>
<dbReference type="InterPro" id="IPR052546">
    <property type="entry name" value="Transposase_8_domain"/>
</dbReference>